<feature type="compositionally biased region" description="Acidic residues" evidence="6">
    <location>
        <begin position="1745"/>
        <end position="1762"/>
    </location>
</feature>
<feature type="region of interest" description="Disordered" evidence="6">
    <location>
        <begin position="582"/>
        <end position="613"/>
    </location>
</feature>
<feature type="compositionally biased region" description="Low complexity" evidence="6">
    <location>
        <begin position="1066"/>
        <end position="1075"/>
    </location>
</feature>
<dbReference type="GeneTree" id="ENSGT00940000154242"/>
<name>A0A3B3B7X7_ORYME</name>
<feature type="compositionally biased region" description="Polar residues" evidence="6">
    <location>
        <begin position="1763"/>
        <end position="1773"/>
    </location>
</feature>
<evidence type="ECO:0000256" key="6">
    <source>
        <dbReference type="SAM" id="MobiDB-lite"/>
    </source>
</evidence>
<dbReference type="GO" id="GO:0043005">
    <property type="term" value="C:neuron projection"/>
    <property type="evidence" value="ECO:0007669"/>
    <property type="project" value="UniProtKB-ARBA"/>
</dbReference>
<dbReference type="GO" id="GO:0060041">
    <property type="term" value="P:retina development in camera-type eye"/>
    <property type="evidence" value="ECO:0007669"/>
    <property type="project" value="TreeGrafter"/>
</dbReference>
<keyword evidence="3" id="KW-0963">Cytoplasm</keyword>
<evidence type="ECO:0000313" key="9">
    <source>
        <dbReference type="Proteomes" id="UP000261560"/>
    </source>
</evidence>
<dbReference type="FunFam" id="3.10.20.230:FF:000006">
    <property type="entry name" value="Oxygen-regulated protein 1"/>
    <property type="match status" value="1"/>
</dbReference>
<dbReference type="Ensembl" id="ENSOMET00000014687.1">
    <property type="protein sequence ID" value="ENSOMEP00000001138.1"/>
    <property type="gene ID" value="ENSOMEG00000002024.1"/>
</dbReference>
<keyword evidence="5" id="KW-0966">Cell projection</keyword>
<dbReference type="GO" id="GO:0005930">
    <property type="term" value="C:axoneme"/>
    <property type="evidence" value="ECO:0007669"/>
    <property type="project" value="TreeGrafter"/>
</dbReference>
<feature type="region of interest" description="Disordered" evidence="6">
    <location>
        <begin position="1561"/>
        <end position="1773"/>
    </location>
</feature>
<evidence type="ECO:0000259" key="7">
    <source>
        <dbReference type="PROSITE" id="PS50309"/>
    </source>
</evidence>
<feature type="region of interest" description="Disordered" evidence="6">
    <location>
        <begin position="629"/>
        <end position="683"/>
    </location>
</feature>
<dbReference type="GO" id="GO:0042461">
    <property type="term" value="P:photoreceptor cell development"/>
    <property type="evidence" value="ECO:0007669"/>
    <property type="project" value="TreeGrafter"/>
</dbReference>
<feature type="compositionally biased region" description="Basic and acidic residues" evidence="6">
    <location>
        <begin position="1"/>
        <end position="11"/>
    </location>
</feature>
<dbReference type="PaxDb" id="30732-ENSOMEP00000001138"/>
<dbReference type="PANTHER" id="PTHR23005:SF4">
    <property type="entry name" value="OXYGEN-REGULATED PROTEIN 1"/>
    <property type="match status" value="1"/>
</dbReference>
<feature type="compositionally biased region" description="Basic and acidic residues" evidence="6">
    <location>
        <begin position="629"/>
        <end position="644"/>
    </location>
</feature>
<evidence type="ECO:0000256" key="3">
    <source>
        <dbReference type="ARBA" id="ARBA00022490"/>
    </source>
</evidence>
<feature type="compositionally biased region" description="Basic and acidic residues" evidence="6">
    <location>
        <begin position="770"/>
        <end position="782"/>
    </location>
</feature>
<feature type="compositionally biased region" description="Basic and acidic residues" evidence="6">
    <location>
        <begin position="1797"/>
        <end position="1826"/>
    </location>
</feature>
<feature type="compositionally biased region" description="Polar residues" evidence="6">
    <location>
        <begin position="423"/>
        <end position="433"/>
    </location>
</feature>
<keyword evidence="9" id="KW-1185">Reference proteome</keyword>
<evidence type="ECO:0000256" key="4">
    <source>
        <dbReference type="ARBA" id="ARBA00022737"/>
    </source>
</evidence>
<accession>A0A3B3B7X7</accession>
<feature type="compositionally biased region" description="Low complexity" evidence="6">
    <location>
        <begin position="1657"/>
        <end position="1670"/>
    </location>
</feature>
<feature type="compositionally biased region" description="Polar residues" evidence="6">
    <location>
        <begin position="582"/>
        <end position="595"/>
    </location>
</feature>
<dbReference type="SUPFAM" id="SSF89837">
    <property type="entry name" value="Doublecortin (DC)"/>
    <property type="match status" value="2"/>
</dbReference>
<dbReference type="OMA" id="FCGEHCP"/>
<protein>
    <recommendedName>
        <fullName evidence="7">Doublecortin domain-containing protein</fullName>
    </recommendedName>
</protein>
<sequence>MNETGLRKSLPDHSSGSGHTIDTPRQPSVVDPIISKRVCFYKSGDPQFNGLRIVINSRTFKTFDALLDSLSKKVPLPFGVRNITTPRGVHGIHTLEDLEDGKSYICSDSRKVKPINLALARKKLPPWYHARPVSSRRQTVQQARLFPGRGISRQEAIAVRTPKKLVVFRNGEPSVRHTVILHKKTTLSYESILDYISELMQFHVVKLYTPDGRRVDGLLGLILCSGTVVAVGREPFRPAVYSEKKIPPPRRPNNRTGPRRQKTLNRKNKSLSSSLKSRNFSTSSKRYIVHQIHNSIAESSCCPASDPAKSVELESNRILESVAETEGNSSLADEAERQDSLVPSDDNIEKSFRVNQDGSMTVEMKVRLTIKEEETIHWTTTLKRSNVDQLQEPDLCPDKANSLGLPSGADSTDTFNKDESTDTENQPLLSNGAFSREEDDMNHTDIVSSWRAPTPGHIKVSKQHTSVESITSVTADGIQEETAGAYSYRERTENGRVMQQYCMVKESSTRPVPKPRRRGSIEVNSRNFSEIKASERTGILQTESSEEEITETVLHICEQQACQDNYLSNFCTPAAGFFLNKPPTQENRQLSSNNDFELLRPRTDSEKQLVTSRSHFTQVKMQDAKKIQFHKSSREKGRQKEVSKGTKVSSKSAMIKKPLLTRAKKQKQNSSEAHKSRKKAKTFSSAGFLKRIYGNKMKSAKNMKKMKKRKQDGEKDFTRESDSTIRTVGRESNIPLVVKGKISAKVSFETNSVPVSEVTKPRLQRQTSMHMEKSSKKESHDVNESNILSAFNSHSSVTGQYVESWLEKSYPSPPSNPTQESSRNKNGGECEKSKKIVDFINVATQERTLEIKTCEPSLQSMTATPVQLKGQTFENKSNSLMTHQLANGICSEIGPRRTETLTETTEGDMDEDAIPSYMLSMELPPPPPEFLNPDESSAASSPLYRLSSTSSQTSDPFQPSMTVMSPTDNTTASQKETHKTSVKRAPLVSNVSLERKMSLRKARVDEYSLDNHATAETTLLPAPLNNEILSLGTGKEESIACIPSVCTSLSPTSSASYEGRSASVSLSEASVSQSVPEQCTKRTKTPHKGATSPKTLEKKPKLKSSPSPERKPQHKKSVQVQNDSPKLPPVHIRSLNKTVLPNISTDKRATRNGSPSPERKPYRTKPTSSVHSQSLEVVSPPVKHKTNKKSLQRNLSLDNPADPKSNTQDKTSPPNENNQASQSGETMFSTEINTQTIQQSLNTPKQPNMKPVLEKLCYSIKSIRQITQNKRPSCLEKSNSLPDFSSHVASTFGSSSKALLAFLSVMTLKEGLTSLNVNELNANNVSCAEALRMIDSLREIASIEDSHRLKSSLSVLQQSASQELLKSWKGFQELESKSRSSTPAEQEFVNTTGPESDCVVDEIMGNLDIPTKLKEELASLSDGVRTDNEEEISASGRKENSTGVLVQEAVSQCDEASINVKSIIKKFSDAPKPKQEIIESAKPRPNGQKITKDGQNRLDSVTVIEPSPPKLPEHRQLCSLSPTDLEPGRGVRHQDDTKQMMEGKDEKLPRIIKEGINLTQSFTTEEEDVEKRQLKMHREQASTENRIPQNDQSGSDETGQEMLCANKDLNQKESSGEVGARQVMKQESSEGEDLSKPETGKQLSSNSFSIRSKKSTDSGSDSESQASESQQHVRAGCMGLSISTDESTGTSEGDDSSSEEDQPASDFKKLQVIVEESFSGNEEEEEEYLSEPPKVQPKKSRELEALIEEVEEDQASSGEEDPITSQPKSQNTLKEYRNLYIIEDEGSLNISDRVGKGFEFKKDDDSGNDHSSCEELGEEEPHKAEDQQNSSSAEEDISYFEKDNSLEEEQTTINIRVEESCVEPSGVEVKTDDIKLSEMFKPNSEETKTQTVAERVILLEKQVAE</sequence>
<feature type="compositionally biased region" description="Basic and acidic residues" evidence="6">
    <location>
        <begin position="1526"/>
        <end position="1543"/>
    </location>
</feature>
<evidence type="ECO:0000256" key="5">
    <source>
        <dbReference type="ARBA" id="ARBA00023273"/>
    </source>
</evidence>
<dbReference type="InterPro" id="IPR036572">
    <property type="entry name" value="Doublecortin_dom_sf"/>
</dbReference>
<feature type="region of interest" description="Disordered" evidence="6">
    <location>
        <begin position="1"/>
        <end position="27"/>
    </location>
</feature>
<feature type="compositionally biased region" description="Basic residues" evidence="6">
    <location>
        <begin position="257"/>
        <end position="269"/>
    </location>
</feature>
<dbReference type="PANTHER" id="PTHR23005">
    <property type="entry name" value="RETINITIS PIGMENTOSA 1 PROTEIN"/>
    <property type="match status" value="1"/>
</dbReference>
<feature type="compositionally biased region" description="Polar residues" evidence="6">
    <location>
        <begin position="1204"/>
        <end position="1226"/>
    </location>
</feature>
<dbReference type="InterPro" id="IPR003533">
    <property type="entry name" value="Doublecortin_dom"/>
</dbReference>
<dbReference type="STRING" id="30732.ENSOMEP00000001138"/>
<feature type="region of interest" description="Disordered" evidence="6">
    <location>
        <begin position="386"/>
        <end position="437"/>
    </location>
</feature>
<dbReference type="GO" id="GO:0035556">
    <property type="term" value="P:intracellular signal transduction"/>
    <property type="evidence" value="ECO:0007669"/>
    <property type="project" value="InterPro"/>
</dbReference>
<feature type="region of interest" description="Disordered" evidence="6">
    <location>
        <begin position="761"/>
        <end position="782"/>
    </location>
</feature>
<reference evidence="8" key="1">
    <citation type="submission" date="2025-08" db="UniProtKB">
        <authorList>
            <consortium name="Ensembl"/>
        </authorList>
    </citation>
    <scope>IDENTIFICATION</scope>
</reference>
<feature type="compositionally biased region" description="Polar residues" evidence="6">
    <location>
        <begin position="1165"/>
        <end position="1176"/>
    </location>
</feature>
<feature type="compositionally biased region" description="Basic and acidic residues" evidence="6">
    <location>
        <begin position="597"/>
        <end position="607"/>
    </location>
</feature>
<feature type="domain" description="Doublecortin" evidence="7">
    <location>
        <begin position="163"/>
        <end position="242"/>
    </location>
</feature>
<dbReference type="PROSITE" id="PS50309">
    <property type="entry name" value="DC"/>
    <property type="match status" value="2"/>
</dbReference>
<feature type="region of interest" description="Disordered" evidence="6">
    <location>
        <begin position="1506"/>
        <end position="1543"/>
    </location>
</feature>
<feature type="domain" description="Doublecortin" evidence="7">
    <location>
        <begin position="36"/>
        <end position="118"/>
    </location>
</feature>
<keyword evidence="4" id="KW-0677">Repeat</keyword>
<feature type="compositionally biased region" description="Polar residues" evidence="6">
    <location>
        <begin position="952"/>
        <end position="974"/>
    </location>
</feature>
<organism evidence="8 9">
    <name type="scientific">Oryzias melastigma</name>
    <name type="common">Marine medaka</name>
    <dbReference type="NCBI Taxonomy" id="30732"/>
    <lineage>
        <taxon>Eukaryota</taxon>
        <taxon>Metazoa</taxon>
        <taxon>Chordata</taxon>
        <taxon>Craniata</taxon>
        <taxon>Vertebrata</taxon>
        <taxon>Euteleostomi</taxon>
        <taxon>Actinopterygii</taxon>
        <taxon>Neopterygii</taxon>
        <taxon>Teleostei</taxon>
        <taxon>Neoteleostei</taxon>
        <taxon>Acanthomorphata</taxon>
        <taxon>Ovalentaria</taxon>
        <taxon>Atherinomorphae</taxon>
        <taxon>Beloniformes</taxon>
        <taxon>Adrianichthyidae</taxon>
        <taxon>Oryziinae</taxon>
        <taxon>Oryzias</taxon>
    </lineage>
</organism>
<comment type="subcellular location">
    <subcellularLocation>
        <location evidence="1">Cell projection</location>
    </subcellularLocation>
    <subcellularLocation>
        <location evidence="2">Cytoplasm</location>
    </subcellularLocation>
</comment>
<feature type="region of interest" description="Disordered" evidence="6">
    <location>
        <begin position="923"/>
        <end position="984"/>
    </location>
</feature>
<feature type="region of interest" description="Disordered" evidence="6">
    <location>
        <begin position="1066"/>
        <end position="1226"/>
    </location>
</feature>
<feature type="compositionally biased region" description="Polar residues" evidence="6">
    <location>
        <begin position="1135"/>
        <end position="1144"/>
    </location>
</feature>
<feature type="compositionally biased region" description="Basic residues" evidence="6">
    <location>
        <begin position="1182"/>
        <end position="1191"/>
    </location>
</feature>
<feature type="region of interest" description="Disordered" evidence="6">
    <location>
        <begin position="241"/>
        <end position="278"/>
    </location>
</feature>
<feature type="region of interest" description="Disordered" evidence="6">
    <location>
        <begin position="1797"/>
        <end position="1846"/>
    </location>
</feature>
<evidence type="ECO:0000256" key="2">
    <source>
        <dbReference type="ARBA" id="ARBA00004496"/>
    </source>
</evidence>
<evidence type="ECO:0000313" key="8">
    <source>
        <dbReference type="Ensembl" id="ENSOMEP00000001138.1"/>
    </source>
</evidence>
<reference evidence="8" key="2">
    <citation type="submission" date="2025-09" db="UniProtKB">
        <authorList>
            <consortium name="Ensembl"/>
        </authorList>
    </citation>
    <scope>IDENTIFICATION</scope>
</reference>
<feature type="compositionally biased region" description="Polar residues" evidence="6">
    <location>
        <begin position="1582"/>
        <end position="1597"/>
    </location>
</feature>
<feature type="region of interest" description="Disordered" evidence="6">
    <location>
        <begin position="807"/>
        <end position="830"/>
    </location>
</feature>
<dbReference type="GO" id="GO:0035082">
    <property type="term" value="P:axoneme assembly"/>
    <property type="evidence" value="ECO:0007669"/>
    <property type="project" value="TreeGrafter"/>
</dbReference>
<feature type="region of interest" description="Disordered" evidence="6">
    <location>
        <begin position="323"/>
        <end position="349"/>
    </location>
</feature>
<dbReference type="Proteomes" id="UP000261560">
    <property type="component" value="Unplaced"/>
</dbReference>
<dbReference type="Gene3D" id="3.10.20.230">
    <property type="entry name" value="Doublecortin domain"/>
    <property type="match status" value="2"/>
</dbReference>
<feature type="region of interest" description="Disordered" evidence="6">
    <location>
        <begin position="699"/>
        <end position="723"/>
    </location>
</feature>
<evidence type="ECO:0000256" key="1">
    <source>
        <dbReference type="ARBA" id="ARBA00004316"/>
    </source>
</evidence>
<feature type="compositionally biased region" description="Polar residues" evidence="6">
    <location>
        <begin position="12"/>
        <end position="26"/>
    </location>
</feature>
<proteinExistence type="predicted"/>
<feature type="compositionally biased region" description="Basic residues" evidence="6">
    <location>
        <begin position="699"/>
        <end position="710"/>
    </location>
</feature>
<feature type="compositionally biased region" description="Basic and acidic residues" evidence="6">
    <location>
        <begin position="1569"/>
        <end position="1581"/>
    </location>
</feature>
<dbReference type="Pfam" id="PF03607">
    <property type="entry name" value="DCX"/>
    <property type="match status" value="2"/>
</dbReference>
<feature type="compositionally biased region" description="Acidic residues" evidence="6">
    <location>
        <begin position="1692"/>
        <end position="1703"/>
    </location>
</feature>
<dbReference type="SMART" id="SM00537">
    <property type="entry name" value="DCX"/>
    <property type="match status" value="2"/>
</dbReference>
<feature type="compositionally biased region" description="Low complexity" evidence="6">
    <location>
        <begin position="940"/>
        <end position="951"/>
    </location>
</feature>
<feature type="compositionally biased region" description="Basic and acidic residues" evidence="6">
    <location>
        <begin position="711"/>
        <end position="723"/>
    </location>
</feature>